<name>A0A7C8ZVV8_OPUST</name>
<evidence type="ECO:0000313" key="1">
    <source>
        <dbReference type="EMBL" id="MBA4651015.1"/>
    </source>
</evidence>
<reference evidence="1" key="2">
    <citation type="submission" date="2020-07" db="EMBL/GenBank/DDBJ databases">
        <authorList>
            <person name="Vera ALvarez R."/>
            <person name="Arias-Moreno D.M."/>
            <person name="Jimenez-Jacinto V."/>
            <person name="Jimenez-Bremont J.F."/>
            <person name="Swaminathan K."/>
            <person name="Moose S.P."/>
            <person name="Guerrero-Gonzalez M.L."/>
            <person name="Marino-Ramirez L."/>
            <person name="Landsman D."/>
            <person name="Rodriguez-Kessler M."/>
            <person name="Delgado-Sanchez P."/>
        </authorList>
    </citation>
    <scope>NUCLEOTIDE SEQUENCE</scope>
    <source>
        <tissue evidence="1">Cladode</tissue>
    </source>
</reference>
<sequence length="126" mass="14552">MNGQPRLPKVPQAGLYYKHRIQTTALFIVMDIMHTPNMSTLSPKSLTQIPASLERPTCMFPCLVFPSYPRNQSRYCKRTCMNPVYRQVFALCDRAIHPCRQGYHLLPNRKHYHSHHFSLPSPASPS</sequence>
<organism evidence="1">
    <name type="scientific">Opuntia streptacantha</name>
    <name type="common">Prickly pear cactus</name>
    <name type="synonym">Opuntia cardona</name>
    <dbReference type="NCBI Taxonomy" id="393608"/>
    <lineage>
        <taxon>Eukaryota</taxon>
        <taxon>Viridiplantae</taxon>
        <taxon>Streptophyta</taxon>
        <taxon>Embryophyta</taxon>
        <taxon>Tracheophyta</taxon>
        <taxon>Spermatophyta</taxon>
        <taxon>Magnoliopsida</taxon>
        <taxon>eudicotyledons</taxon>
        <taxon>Gunneridae</taxon>
        <taxon>Pentapetalae</taxon>
        <taxon>Caryophyllales</taxon>
        <taxon>Cactineae</taxon>
        <taxon>Cactaceae</taxon>
        <taxon>Opuntioideae</taxon>
        <taxon>Opuntia</taxon>
    </lineage>
</organism>
<proteinExistence type="predicted"/>
<reference evidence="1" key="1">
    <citation type="journal article" date="2013" name="J. Plant Res.">
        <title>Effect of fungi and light on seed germination of three Opuntia species from semiarid lands of central Mexico.</title>
        <authorList>
            <person name="Delgado-Sanchez P."/>
            <person name="Jimenez-Bremont J.F."/>
            <person name="Guerrero-Gonzalez Mde L."/>
            <person name="Flores J."/>
        </authorList>
    </citation>
    <scope>NUCLEOTIDE SEQUENCE</scope>
    <source>
        <tissue evidence="1">Cladode</tissue>
    </source>
</reference>
<dbReference type="AlphaFoldDB" id="A0A7C8ZVV8"/>
<dbReference type="EMBL" id="GISG01167901">
    <property type="protein sequence ID" value="MBA4651015.1"/>
    <property type="molecule type" value="Transcribed_RNA"/>
</dbReference>
<protein>
    <submittedName>
        <fullName evidence="1">Uncharacterized protein</fullName>
    </submittedName>
</protein>
<accession>A0A7C8ZVV8</accession>